<keyword evidence="6" id="KW-1185">Reference proteome</keyword>
<feature type="domain" description="DnaB/C C-terminal" evidence="3">
    <location>
        <begin position="319"/>
        <end position="380"/>
    </location>
</feature>
<evidence type="ECO:0000259" key="3">
    <source>
        <dbReference type="Pfam" id="PF07261"/>
    </source>
</evidence>
<accession>A0A511UXY5</accession>
<organism evidence="5 6">
    <name type="scientific">Cerasibacillus quisquiliarum</name>
    <dbReference type="NCBI Taxonomy" id="227865"/>
    <lineage>
        <taxon>Bacteria</taxon>
        <taxon>Bacillati</taxon>
        <taxon>Bacillota</taxon>
        <taxon>Bacilli</taxon>
        <taxon>Bacillales</taxon>
        <taxon>Bacillaceae</taxon>
        <taxon>Cerasibacillus</taxon>
    </lineage>
</organism>
<name>A0A511UXY5_9BACI</name>
<feature type="region of interest" description="Disordered" evidence="2">
    <location>
        <begin position="385"/>
        <end position="438"/>
    </location>
</feature>
<gene>
    <name evidence="5" type="primary">dnaB</name>
    <name evidence="5" type="ORF">CQU01_17270</name>
</gene>
<comment type="similarity">
    <text evidence="1">Belongs to the DnaB/DnaD family.</text>
</comment>
<evidence type="ECO:0000259" key="4">
    <source>
        <dbReference type="Pfam" id="PF25888"/>
    </source>
</evidence>
<dbReference type="AlphaFoldDB" id="A0A511UXY5"/>
<dbReference type="Pfam" id="PF07261">
    <property type="entry name" value="DnaB_2"/>
    <property type="match status" value="1"/>
</dbReference>
<dbReference type="RefSeq" id="WP_146937737.1">
    <property type="nucleotide sequence ID" value="NZ_BJXW01000016.1"/>
</dbReference>
<evidence type="ECO:0000256" key="1">
    <source>
        <dbReference type="ARBA" id="ARBA00093462"/>
    </source>
</evidence>
<dbReference type="Proteomes" id="UP000321491">
    <property type="component" value="Unassembled WGS sequence"/>
</dbReference>
<proteinExistence type="inferred from homology"/>
<protein>
    <submittedName>
        <fullName evidence="5">Replication initiation and membrane attachment protein</fullName>
    </submittedName>
</protein>
<dbReference type="OrthoDB" id="2082007at2"/>
<dbReference type="Pfam" id="PF25888">
    <property type="entry name" value="WHD_DnaB"/>
    <property type="match status" value="1"/>
</dbReference>
<dbReference type="InterPro" id="IPR058660">
    <property type="entry name" value="WHD_DnaB"/>
</dbReference>
<sequence>MNFIGKILPNDGYKVTIKGHLPVDYTISLTHLYQPIIGIHAVMLYQTLLHDATIFSQTEFTTHHQLMSCMGLPLDEIYEARLKLEAIGLMNTYEIDEETFSGFSYGLIGPFSPKQFFQDAMLSQLLYHQIGTYRYHQLQDRFINGDSEQGKDITASFETVFKGVRFTNGPIQLKQTDHIKQLGPNIQEIDFNWLAHVLKKQMIPPERVLTATNRRIISQMKILYDLANHEIEKCVLWAVTEDHTINIEEFKQACHDTFMMNKKYQTFESVKPKQISLDKHQAESQTKQPRTKEEKLIQILETISPQQLLADLSNGHKASEQDLTIVRDIMLSQGLPAPVMNVLIHYVLLQSDMRLSRKYMETIASHWSRANLKTAKEAMAFAKKQQKQFDKRRSNKQTTSYYNKHPKSADVIPDWFKNRQQNQEAKQPKSKPVIDVQKEKEKMADFIKRHAKN</sequence>
<evidence type="ECO:0000313" key="5">
    <source>
        <dbReference type="EMBL" id="GEN31489.1"/>
    </source>
</evidence>
<dbReference type="EMBL" id="BJXW01000016">
    <property type="protein sequence ID" value="GEN31489.1"/>
    <property type="molecule type" value="Genomic_DNA"/>
</dbReference>
<feature type="domain" description="Replicative helicase loading/DNA remodeling protein DnaB N-terminal winged helix" evidence="4">
    <location>
        <begin position="9"/>
        <end position="252"/>
    </location>
</feature>
<evidence type="ECO:0000313" key="6">
    <source>
        <dbReference type="Proteomes" id="UP000321491"/>
    </source>
</evidence>
<dbReference type="InterPro" id="IPR006343">
    <property type="entry name" value="DnaB/C_C"/>
</dbReference>
<reference evidence="5 6" key="1">
    <citation type="submission" date="2019-07" db="EMBL/GenBank/DDBJ databases">
        <title>Whole genome shotgun sequence of Cerasibacillus quisquiliarum NBRC 102429.</title>
        <authorList>
            <person name="Hosoyama A."/>
            <person name="Uohara A."/>
            <person name="Ohji S."/>
            <person name="Ichikawa N."/>
        </authorList>
    </citation>
    <scope>NUCLEOTIDE SEQUENCE [LARGE SCALE GENOMIC DNA]</scope>
    <source>
        <strain evidence="5 6">NBRC 102429</strain>
    </source>
</reference>
<evidence type="ECO:0000256" key="2">
    <source>
        <dbReference type="SAM" id="MobiDB-lite"/>
    </source>
</evidence>
<comment type="caution">
    <text evidence="5">The sequence shown here is derived from an EMBL/GenBank/DDBJ whole genome shotgun (WGS) entry which is preliminary data.</text>
</comment>